<dbReference type="Pfam" id="PF14559">
    <property type="entry name" value="TPR_19"/>
    <property type="match status" value="1"/>
</dbReference>
<evidence type="ECO:0000313" key="3">
    <source>
        <dbReference type="Proteomes" id="UP000257109"/>
    </source>
</evidence>
<dbReference type="Gene3D" id="1.25.40.10">
    <property type="entry name" value="Tetratricopeptide repeat domain"/>
    <property type="match status" value="1"/>
</dbReference>
<protein>
    <submittedName>
        <fullName evidence="2">Uncharacterized protein</fullName>
    </submittedName>
</protein>
<dbReference type="PANTHER" id="PTHR26312:SF215">
    <property type="entry name" value="TPR REPEAT PROTEIN"/>
    <property type="match status" value="1"/>
</dbReference>
<comment type="caution">
    <text evidence="2">The sequence shown here is derived from an EMBL/GenBank/DDBJ whole genome shotgun (WGS) entry which is preliminary data.</text>
</comment>
<dbReference type="OrthoDB" id="439046at2759"/>
<feature type="non-terminal residue" evidence="2">
    <location>
        <position position="1"/>
    </location>
</feature>
<dbReference type="PANTHER" id="PTHR26312">
    <property type="entry name" value="TETRATRICOPEPTIDE REPEAT PROTEIN 5"/>
    <property type="match status" value="1"/>
</dbReference>
<dbReference type="Proteomes" id="UP000257109">
    <property type="component" value="Unassembled WGS sequence"/>
</dbReference>
<dbReference type="InterPro" id="IPR011990">
    <property type="entry name" value="TPR-like_helical_dom_sf"/>
</dbReference>
<dbReference type="AlphaFoldDB" id="A0A371HN10"/>
<feature type="compositionally biased region" description="Basic and acidic residues" evidence="1">
    <location>
        <begin position="124"/>
        <end position="136"/>
    </location>
</feature>
<evidence type="ECO:0000256" key="1">
    <source>
        <dbReference type="SAM" id="MobiDB-lite"/>
    </source>
</evidence>
<proteinExistence type="predicted"/>
<organism evidence="2 3">
    <name type="scientific">Mucuna pruriens</name>
    <name type="common">Velvet bean</name>
    <name type="synonym">Dolichos pruriens</name>
    <dbReference type="NCBI Taxonomy" id="157652"/>
    <lineage>
        <taxon>Eukaryota</taxon>
        <taxon>Viridiplantae</taxon>
        <taxon>Streptophyta</taxon>
        <taxon>Embryophyta</taxon>
        <taxon>Tracheophyta</taxon>
        <taxon>Spermatophyta</taxon>
        <taxon>Magnoliopsida</taxon>
        <taxon>eudicotyledons</taxon>
        <taxon>Gunneridae</taxon>
        <taxon>Pentapetalae</taxon>
        <taxon>rosids</taxon>
        <taxon>fabids</taxon>
        <taxon>Fabales</taxon>
        <taxon>Fabaceae</taxon>
        <taxon>Papilionoideae</taxon>
        <taxon>50 kb inversion clade</taxon>
        <taxon>NPAAA clade</taxon>
        <taxon>indigoferoid/millettioid clade</taxon>
        <taxon>Phaseoleae</taxon>
        <taxon>Mucuna</taxon>
    </lineage>
</organism>
<name>A0A371HN10_MUCPR</name>
<sequence length="319" mass="35954">MIATLKRHRLVAALISHNPSTTLVFSILFVSLNCKNMLLRSSSVPIPSSWLPRSSKEAEPVLHLPRVLSTPVQNLADTDTHNYTHNVLKNQRSIMMKESDEVEEAKQKKKATTPSVRELFSRSGLDKHEEGGEGKKGSSRLQTLVLGGSGRGSHGGHGSGWDFSEENNHGRDWTDAYYQNMIEANPNNALLLGNYAKFLKEVRGDYPKAEEYLERAILANPGDANVLSLYADLIWQTEKNADRAEGYFDQAVKTMSWLLMQNSSGMLKKMKIKIKIVNMRLITAMNFHLISLKEQMEALMLLRAFIPTSLSEVRYLQHK</sequence>
<evidence type="ECO:0000313" key="2">
    <source>
        <dbReference type="EMBL" id="RDY04159.1"/>
    </source>
</evidence>
<dbReference type="EMBL" id="QJKJ01002136">
    <property type="protein sequence ID" value="RDY04159.1"/>
    <property type="molecule type" value="Genomic_DNA"/>
</dbReference>
<reference evidence="2" key="1">
    <citation type="submission" date="2018-05" db="EMBL/GenBank/DDBJ databases">
        <title>Draft genome of Mucuna pruriens seed.</title>
        <authorList>
            <person name="Nnadi N.E."/>
            <person name="Vos R."/>
            <person name="Hasami M.H."/>
            <person name="Devisetty U.K."/>
            <person name="Aguiy J.C."/>
        </authorList>
    </citation>
    <scope>NUCLEOTIDE SEQUENCE [LARGE SCALE GENOMIC DNA]</scope>
    <source>
        <strain evidence="2">JCA_2017</strain>
    </source>
</reference>
<dbReference type="SUPFAM" id="SSF48452">
    <property type="entry name" value="TPR-like"/>
    <property type="match status" value="1"/>
</dbReference>
<accession>A0A371HN10</accession>
<feature type="region of interest" description="Disordered" evidence="1">
    <location>
        <begin position="99"/>
        <end position="166"/>
    </location>
</feature>
<gene>
    <name evidence="2" type="ORF">CR513_12158</name>
</gene>
<feature type="compositionally biased region" description="Gly residues" evidence="1">
    <location>
        <begin position="147"/>
        <end position="159"/>
    </location>
</feature>
<keyword evidence="3" id="KW-1185">Reference proteome</keyword>